<organism evidence="1 2">
    <name type="scientific">Aspergillus oryzae (strain 3.042)</name>
    <name type="common">Yellow koji mold</name>
    <dbReference type="NCBI Taxonomy" id="1160506"/>
    <lineage>
        <taxon>Eukaryota</taxon>
        <taxon>Fungi</taxon>
        <taxon>Dikarya</taxon>
        <taxon>Ascomycota</taxon>
        <taxon>Pezizomycotina</taxon>
        <taxon>Eurotiomycetes</taxon>
        <taxon>Eurotiomycetidae</taxon>
        <taxon>Eurotiales</taxon>
        <taxon>Aspergillaceae</taxon>
        <taxon>Aspergillus</taxon>
        <taxon>Aspergillus subgen. Circumdati</taxon>
    </lineage>
</organism>
<evidence type="ECO:0000313" key="1">
    <source>
        <dbReference type="EMBL" id="EIT81732.1"/>
    </source>
</evidence>
<proteinExistence type="predicted"/>
<dbReference type="EMBL" id="AKHY01000098">
    <property type="protein sequence ID" value="EIT81732.1"/>
    <property type="molecule type" value="Genomic_DNA"/>
</dbReference>
<gene>
    <name evidence="1" type="ORF">Ao3042_01716</name>
</gene>
<dbReference type="Proteomes" id="UP000002812">
    <property type="component" value="Unassembled WGS sequence"/>
</dbReference>
<dbReference type="AlphaFoldDB" id="I8A904"/>
<name>I8A904_ASPO3</name>
<dbReference type="HOGENOM" id="CLU_1408449_0_0_1"/>
<sequence length="199" mass="21807">MSEGYALWRERCRVEYETDCGKTGNDLLSVALRAILHMDMSAVDCLIMPSVDWLSTLTVMRSGTGMRSASSTPTSSATLSFFSPVSTTLSVSTTYTVYPTPSHSSNSYPPSSSANTGAIAGSVLDGVARAALPAAFGLVSRASQQGREINIDNKRPRRLGYADRRTCIPVPALHDLGKKRRKRNERKMEIKMKAYHNRQ</sequence>
<reference evidence="1 2" key="1">
    <citation type="journal article" date="2012" name="Eukaryot. Cell">
        <title>Draft genome sequence of Aspergillus oryzae strain 3.042.</title>
        <authorList>
            <person name="Zhao G."/>
            <person name="Yao Y."/>
            <person name="Qi W."/>
            <person name="Wang C."/>
            <person name="Hou L."/>
            <person name="Zeng B."/>
            <person name="Cao X."/>
        </authorList>
    </citation>
    <scope>NUCLEOTIDE SEQUENCE [LARGE SCALE GENOMIC DNA]</scope>
    <source>
        <strain evidence="1 2">3.042</strain>
    </source>
</reference>
<accession>I8A904</accession>
<protein>
    <submittedName>
        <fullName evidence="1">Uncharacterized protein</fullName>
    </submittedName>
</protein>
<evidence type="ECO:0000313" key="2">
    <source>
        <dbReference type="Proteomes" id="UP000002812"/>
    </source>
</evidence>
<comment type="caution">
    <text evidence="1">The sequence shown here is derived from an EMBL/GenBank/DDBJ whole genome shotgun (WGS) entry which is preliminary data.</text>
</comment>
<reference evidence="2" key="2">
    <citation type="submission" date="2012-06" db="EMBL/GenBank/DDBJ databases">
        <title>Comparative genomic analyses of Aspergillus oryzae 3.042 and A. oryzae RIB40 for soy-sauce fermentation.</title>
        <authorList>
            <person name="Zhao G."/>
            <person name="Hou L."/>
            <person name="Wang C."/>
            <person name="Cao X."/>
        </authorList>
    </citation>
    <scope>NUCLEOTIDE SEQUENCE [LARGE SCALE GENOMIC DNA]</scope>
    <source>
        <strain evidence="2">3.042</strain>
    </source>
</reference>